<keyword evidence="2" id="KW-1185">Reference proteome</keyword>
<sequence length="87" mass="10136">MKREMEQAARVKSTVNELLQMLMKEQNDFNEKELQYAIELLARSVLDLANVYTDLDSDVETTLKATLIKLRVSYNVLSKGKHYRLTK</sequence>
<evidence type="ECO:0000313" key="2">
    <source>
        <dbReference type="Proteomes" id="UP000276770"/>
    </source>
</evidence>
<organism evidence="1 2">
    <name type="scientific">Falsibacillus albus</name>
    <dbReference type="NCBI Taxonomy" id="2478915"/>
    <lineage>
        <taxon>Bacteria</taxon>
        <taxon>Bacillati</taxon>
        <taxon>Bacillota</taxon>
        <taxon>Bacilli</taxon>
        <taxon>Bacillales</taxon>
        <taxon>Bacillaceae</taxon>
        <taxon>Falsibacillus</taxon>
    </lineage>
</organism>
<comment type="caution">
    <text evidence="1">The sequence shown here is derived from an EMBL/GenBank/DDBJ whole genome shotgun (WGS) entry which is preliminary data.</text>
</comment>
<dbReference type="AlphaFoldDB" id="A0A3L7K458"/>
<accession>A0A3L7K458</accession>
<dbReference type="RefSeq" id="WP_121679033.1">
    <property type="nucleotide sequence ID" value="NZ_RCVZ01000002.1"/>
</dbReference>
<dbReference type="EMBL" id="RCVZ01000002">
    <property type="protein sequence ID" value="RLQ97084.1"/>
    <property type="molecule type" value="Genomic_DNA"/>
</dbReference>
<name>A0A3L7K458_9BACI</name>
<reference evidence="1 2" key="1">
    <citation type="submission" date="2018-10" db="EMBL/GenBank/DDBJ databases">
        <title>Falsibacillus sp. genome draft.</title>
        <authorList>
            <person name="Shi S."/>
        </authorList>
    </citation>
    <scope>NUCLEOTIDE SEQUENCE [LARGE SCALE GENOMIC DNA]</scope>
    <source>
        <strain evidence="1 2">GY 10110</strain>
    </source>
</reference>
<protein>
    <recommendedName>
        <fullName evidence="3">Group-specific protein</fullName>
    </recommendedName>
</protein>
<gene>
    <name evidence="1" type="ORF">D9X91_02685</name>
</gene>
<evidence type="ECO:0000313" key="1">
    <source>
        <dbReference type="EMBL" id="RLQ97084.1"/>
    </source>
</evidence>
<dbReference type="Proteomes" id="UP000276770">
    <property type="component" value="Unassembled WGS sequence"/>
</dbReference>
<evidence type="ECO:0008006" key="3">
    <source>
        <dbReference type="Google" id="ProtNLM"/>
    </source>
</evidence>
<dbReference type="OrthoDB" id="2917292at2"/>
<proteinExistence type="predicted"/>